<keyword evidence="14" id="KW-1185">Reference proteome</keyword>
<evidence type="ECO:0000256" key="7">
    <source>
        <dbReference type="ARBA" id="ARBA00023054"/>
    </source>
</evidence>
<keyword evidence="6" id="KW-0970">Cilium biogenesis/degradation</keyword>
<organism evidence="13 14">
    <name type="scientific">Paratrimastix pyriformis</name>
    <dbReference type="NCBI Taxonomy" id="342808"/>
    <lineage>
        <taxon>Eukaryota</taxon>
        <taxon>Metamonada</taxon>
        <taxon>Preaxostyla</taxon>
        <taxon>Paratrimastigidae</taxon>
        <taxon>Paratrimastix</taxon>
    </lineage>
</organism>
<dbReference type="PANTHER" id="PTHR22118">
    <property type="entry name" value="DYNEIN ASSEMBLY FACTOR 3, AXONEMAL"/>
    <property type="match status" value="1"/>
</dbReference>
<evidence type="ECO:0000256" key="10">
    <source>
        <dbReference type="SAM" id="MobiDB-lite"/>
    </source>
</evidence>
<evidence type="ECO:0000256" key="5">
    <source>
        <dbReference type="ARBA" id="ARBA00022701"/>
    </source>
</evidence>
<evidence type="ECO:0000256" key="2">
    <source>
        <dbReference type="ARBA" id="ARBA00005678"/>
    </source>
</evidence>
<feature type="domain" description="Dynein assembly factor 3 C-terminal" evidence="12">
    <location>
        <begin position="150"/>
        <end position="453"/>
    </location>
</feature>
<dbReference type="PRINTS" id="PR01799">
    <property type="entry name" value="SFASSEMBLIN"/>
</dbReference>
<evidence type="ECO:0000259" key="11">
    <source>
        <dbReference type="Pfam" id="PF14737"/>
    </source>
</evidence>
<comment type="caution">
    <text evidence="13">The sequence shown here is derived from an EMBL/GenBank/DDBJ whole genome shotgun (WGS) entry which is preliminary data.</text>
</comment>
<feature type="region of interest" description="Disordered" evidence="10">
    <location>
        <begin position="461"/>
        <end position="544"/>
    </location>
</feature>
<evidence type="ECO:0000256" key="8">
    <source>
        <dbReference type="ARBA" id="ARBA00023212"/>
    </source>
</evidence>
<reference evidence="13" key="1">
    <citation type="journal article" date="2022" name="bioRxiv">
        <title>Genomics of Preaxostyla Flagellates Illuminates Evolutionary Transitions and the Path Towards Mitochondrial Loss.</title>
        <authorList>
            <person name="Novak L.V.F."/>
            <person name="Treitli S.C."/>
            <person name="Pyrih J."/>
            <person name="Halakuc P."/>
            <person name="Pipaliya S.V."/>
            <person name="Vacek V."/>
            <person name="Brzon O."/>
            <person name="Soukal P."/>
            <person name="Eme L."/>
            <person name="Dacks J.B."/>
            <person name="Karnkowska A."/>
            <person name="Elias M."/>
            <person name="Hampl V."/>
        </authorList>
    </citation>
    <scope>NUCLEOTIDE SEQUENCE</scope>
    <source>
        <strain evidence="13">RCP-MX</strain>
    </source>
</reference>
<feature type="compositionally biased region" description="Polar residues" evidence="10">
    <location>
        <begin position="529"/>
        <end position="544"/>
    </location>
</feature>
<comment type="subcellular location">
    <subcellularLocation>
        <location evidence="1">Cytoplasm</location>
        <location evidence="1">Cytoskeleton</location>
    </subcellularLocation>
</comment>
<evidence type="ECO:0000256" key="9">
    <source>
        <dbReference type="SAM" id="Coils"/>
    </source>
</evidence>
<keyword evidence="4" id="KW-0963">Cytoplasm</keyword>
<proteinExistence type="inferred from homology"/>
<evidence type="ECO:0000313" key="14">
    <source>
        <dbReference type="Proteomes" id="UP001141327"/>
    </source>
</evidence>
<dbReference type="InterPro" id="IPR008374">
    <property type="entry name" value="SF_assemblin/giardin_b"/>
</dbReference>
<dbReference type="InterPro" id="IPR039304">
    <property type="entry name" value="DNAAF3"/>
</dbReference>
<dbReference type="Proteomes" id="UP001141327">
    <property type="component" value="Unassembled WGS sequence"/>
</dbReference>
<evidence type="ECO:0000256" key="1">
    <source>
        <dbReference type="ARBA" id="ARBA00004245"/>
    </source>
</evidence>
<evidence type="ECO:0000259" key="12">
    <source>
        <dbReference type="Pfam" id="PF14740"/>
    </source>
</evidence>
<comment type="similarity">
    <text evidence="2">Belongs to the SF-assemblin family.</text>
</comment>
<dbReference type="InterPro" id="IPR027974">
    <property type="entry name" value="DUF4470"/>
</dbReference>
<dbReference type="InterPro" id="IPR028235">
    <property type="entry name" value="DNAAF3_C"/>
</dbReference>
<keyword evidence="8" id="KW-0206">Cytoskeleton</keyword>
<gene>
    <name evidence="13" type="ORF">PAPYR_8006</name>
</gene>
<protein>
    <submittedName>
        <fullName evidence="13">Dynein assembly factor 3</fullName>
    </submittedName>
</protein>
<evidence type="ECO:0000256" key="3">
    <source>
        <dbReference type="ARBA" id="ARBA00010449"/>
    </source>
</evidence>
<feature type="domain" description="DUF4470" evidence="11">
    <location>
        <begin position="15"/>
        <end position="116"/>
    </location>
</feature>
<feature type="region of interest" description="Disordered" evidence="10">
    <location>
        <begin position="335"/>
        <end position="358"/>
    </location>
</feature>
<keyword evidence="7 9" id="KW-0175">Coiled coil</keyword>
<keyword evidence="5" id="KW-0493">Microtubule</keyword>
<dbReference type="Pfam" id="PF06705">
    <property type="entry name" value="SF-assemblin"/>
    <property type="match status" value="1"/>
</dbReference>
<dbReference type="PANTHER" id="PTHR22118:SF14">
    <property type="entry name" value="DYNEIN AXONEMAL ASSEMBLY FACTOR 3"/>
    <property type="match status" value="1"/>
</dbReference>
<evidence type="ECO:0000256" key="4">
    <source>
        <dbReference type="ARBA" id="ARBA00022490"/>
    </source>
</evidence>
<evidence type="ECO:0000313" key="13">
    <source>
        <dbReference type="EMBL" id="KAJ4456701.1"/>
    </source>
</evidence>
<name>A0ABQ8UBP4_9EUKA</name>
<dbReference type="Pfam" id="PF14737">
    <property type="entry name" value="DUF4470"/>
    <property type="match status" value="1"/>
</dbReference>
<feature type="compositionally biased region" description="Polar residues" evidence="10">
    <location>
        <begin position="344"/>
        <end position="358"/>
    </location>
</feature>
<accession>A0ABQ8UBP4</accession>
<dbReference type="EMBL" id="JAPMOS010000063">
    <property type="protein sequence ID" value="KAJ4456701.1"/>
    <property type="molecule type" value="Genomic_DNA"/>
</dbReference>
<dbReference type="Pfam" id="PF14740">
    <property type="entry name" value="DUF4471"/>
    <property type="match status" value="1"/>
</dbReference>
<sequence>MSQQELIDGIGSVLLWGFTPALDLLSFPTTATALPEGPLNFLLVHAGDSRHLLKTIASFSEHFPFLEHKNITFYILERAADCLARQLLQLATIEDPTRDLASRAHFFLDTYGNCLVEEPTVDHIAALAASLRRFVTGGSQPSQLFPRTIVDLSQLKARDRDELDLIFRSYLPSHGSFASSAALASAHTAPVDILLKRDERVRQYYGKRYDHRSNLVDWDYHFKLREWGCAMIGEAEYRQWRLTGYAFQLRDGGNSKLNPTVATLVKGRQAGAEVSIRGFWGDIANSPYMSFGLQSSDPDYMRIRDGKYTYTATARSLTNLRAIAGSFDRLPALCPLPEAPPQSPETAGPQTGEASQPAVTQTPLEVGSIRVVPLMGTLPELLKKSRYRNLFHGVLLDSTAMNTIPLLGDLVSLEGAVVTVEGVRMVADLAAEAKREYWCRVRAMVAEAGWQLVEERRPEQNVSAAAPLSTQSPPRATTSSVASSDPVIREEQCPGSDGSDVSCPSPHRVATNVKDRPMQAETPIPTPATPSSRSQVDGTPAASPTVQRLQMLSERFSGFHTDLETEAQQRRQDDEIRVQSIRDVVSKIEKNLTMEIKRRQEADRALQNLLEMRVNSLQEALESDLKDKLRQIMTAVESLNGRVQQIEHDVKDEKESRQKELEDTNALLLRQLNTLQNTFEMEKMSRMERETQILKRMSDDVFRLQEKIDGEKLARETGLAQLRDEMQEGAQARTKVDEKMRAHFLEEIASLHAQLQAEQQAREANEEQIVATVEDVVSGLQDGLHVITH</sequence>
<evidence type="ECO:0000256" key="6">
    <source>
        <dbReference type="ARBA" id="ARBA00022794"/>
    </source>
</evidence>
<comment type="similarity">
    <text evidence="3">Belongs to the DNAAF3 family.</text>
</comment>
<feature type="coiled-coil region" evidence="9">
    <location>
        <begin position="636"/>
        <end position="678"/>
    </location>
</feature>
<feature type="compositionally biased region" description="Polar residues" evidence="10">
    <location>
        <begin position="461"/>
        <end position="483"/>
    </location>
</feature>